<gene>
    <name evidence="1" type="ORF">QFC22_000959</name>
</gene>
<keyword evidence="2" id="KW-1185">Reference proteome</keyword>
<reference evidence="1" key="1">
    <citation type="submission" date="2023-04" db="EMBL/GenBank/DDBJ databases">
        <title>Draft Genome sequencing of Naganishia species isolated from polar environments using Oxford Nanopore Technology.</title>
        <authorList>
            <person name="Leo P."/>
            <person name="Venkateswaran K."/>
        </authorList>
    </citation>
    <scope>NUCLEOTIDE SEQUENCE</scope>
    <source>
        <strain evidence="1">MNA-CCFEE 5425</strain>
    </source>
</reference>
<proteinExistence type="predicted"/>
<evidence type="ECO:0000313" key="2">
    <source>
        <dbReference type="Proteomes" id="UP001243375"/>
    </source>
</evidence>
<accession>A0ACC2XJM7</accession>
<protein>
    <submittedName>
        <fullName evidence="1">Uncharacterized protein</fullName>
    </submittedName>
</protein>
<dbReference type="Proteomes" id="UP001243375">
    <property type="component" value="Unassembled WGS sequence"/>
</dbReference>
<dbReference type="EMBL" id="JASBWU010000002">
    <property type="protein sequence ID" value="KAJ9124162.1"/>
    <property type="molecule type" value="Genomic_DNA"/>
</dbReference>
<sequence>MKRRPTNGGRKKRSRQDQHNKDSKPSTHTGSSPSSAITKERVNRAKEPEGIRQQLKIMEMTLRQSVVNHCKARSQGSRTERNNKDLADQVEEMEWQSPTHISTKINDNLRATINDQKRTIAHLQLFIASIEEEYDRLAV</sequence>
<organism evidence="1 2">
    <name type="scientific">Naganishia vaughanmartiniae</name>
    <dbReference type="NCBI Taxonomy" id="1424756"/>
    <lineage>
        <taxon>Eukaryota</taxon>
        <taxon>Fungi</taxon>
        <taxon>Dikarya</taxon>
        <taxon>Basidiomycota</taxon>
        <taxon>Agaricomycotina</taxon>
        <taxon>Tremellomycetes</taxon>
        <taxon>Filobasidiales</taxon>
        <taxon>Filobasidiaceae</taxon>
        <taxon>Naganishia</taxon>
    </lineage>
</organism>
<comment type="caution">
    <text evidence="1">The sequence shown here is derived from an EMBL/GenBank/DDBJ whole genome shotgun (WGS) entry which is preliminary data.</text>
</comment>
<evidence type="ECO:0000313" key="1">
    <source>
        <dbReference type="EMBL" id="KAJ9124162.1"/>
    </source>
</evidence>
<name>A0ACC2XJM7_9TREE</name>